<evidence type="ECO:0000313" key="2">
    <source>
        <dbReference type="Proteomes" id="UP000217999"/>
    </source>
</evidence>
<dbReference type="RefSeq" id="WP_095549429.1">
    <property type="nucleotide sequence ID" value="NZ_NSJF01000002.1"/>
</dbReference>
<name>A0A2A2ACJ0_9BURK</name>
<accession>A0A2A2ACJ0</accession>
<dbReference type="AlphaFoldDB" id="A0A2A2ACJ0"/>
<organism evidence="1 2">
    <name type="scientific">Vandammella animalimorsus</name>
    <dbReference type="NCBI Taxonomy" id="2029117"/>
    <lineage>
        <taxon>Bacteria</taxon>
        <taxon>Pseudomonadati</taxon>
        <taxon>Pseudomonadota</taxon>
        <taxon>Betaproteobacteria</taxon>
        <taxon>Burkholderiales</taxon>
        <taxon>Comamonadaceae</taxon>
        <taxon>Vandammella</taxon>
    </lineage>
</organism>
<gene>
    <name evidence="1" type="ORF">CK620_05425</name>
</gene>
<dbReference type="Proteomes" id="UP000217999">
    <property type="component" value="Unassembled WGS sequence"/>
</dbReference>
<proteinExistence type="predicted"/>
<dbReference type="InterPro" id="IPR053860">
    <property type="entry name" value="DUF6932"/>
</dbReference>
<sequence>MTANKASIPYWDNEGLLPPIHPDVSGNNPNRSPYAMDLSMFIDRFATSPERIDILDGLLRFRSDLHAAGINSGFQWLDGSFLENIEILEDRPPNDIDVVTFFYLPQKQTQASLFHRYPYLFDPAQTKQLYAVDAYPFVLGETTAHHHVKMIAYWYSMWSHRRDGRWKGFVQVDLNPTKDIDARTILSLAGGLHHG</sequence>
<evidence type="ECO:0000313" key="1">
    <source>
        <dbReference type="EMBL" id="PAT35319.1"/>
    </source>
</evidence>
<dbReference type="Pfam" id="PF22014">
    <property type="entry name" value="DUF6932"/>
    <property type="match status" value="1"/>
</dbReference>
<reference evidence="1 2" key="1">
    <citation type="submission" date="2017-08" db="EMBL/GenBank/DDBJ databases">
        <title>WGS of Clinical strains of the CDC Group NO-1 linked to zoonotic infections in humans.</title>
        <authorList>
            <person name="Bernier A.-M."/>
            <person name="Bernard K."/>
        </authorList>
    </citation>
    <scope>NUCLEOTIDE SEQUENCE [LARGE SCALE GENOMIC DNA]</scope>
    <source>
        <strain evidence="1 2">NML03-0146</strain>
    </source>
</reference>
<comment type="caution">
    <text evidence="1">The sequence shown here is derived from an EMBL/GenBank/DDBJ whole genome shotgun (WGS) entry which is preliminary data.</text>
</comment>
<protein>
    <submittedName>
        <fullName evidence="1">Uncharacterized protein</fullName>
    </submittedName>
</protein>
<dbReference type="EMBL" id="NSJF01000002">
    <property type="protein sequence ID" value="PAT35319.1"/>
    <property type="molecule type" value="Genomic_DNA"/>
</dbReference>